<dbReference type="PANTHER" id="PTHR47447">
    <property type="entry name" value="OS03G0856100 PROTEIN"/>
    <property type="match status" value="1"/>
</dbReference>
<dbReference type="SUPFAM" id="SSF160443">
    <property type="entry name" value="SMR domain-like"/>
    <property type="match status" value="1"/>
</dbReference>
<dbReference type="AlphaFoldDB" id="A0A8K0GUL6"/>
<dbReference type="Pfam" id="PF01535">
    <property type="entry name" value="PPR"/>
    <property type="match status" value="2"/>
</dbReference>
<feature type="repeat" description="PPR" evidence="3">
    <location>
        <begin position="186"/>
        <end position="220"/>
    </location>
</feature>
<dbReference type="InterPro" id="IPR002625">
    <property type="entry name" value="Smr_dom"/>
</dbReference>
<dbReference type="PROSITE" id="PS50828">
    <property type="entry name" value="SMR"/>
    <property type="match status" value="1"/>
</dbReference>
<dbReference type="Gene3D" id="3.30.1370.110">
    <property type="match status" value="1"/>
</dbReference>
<evidence type="ECO:0000256" key="2">
    <source>
        <dbReference type="ARBA" id="ARBA00022737"/>
    </source>
</evidence>
<organism evidence="5 6">
    <name type="scientific">Rhamnella rubrinervis</name>
    <dbReference type="NCBI Taxonomy" id="2594499"/>
    <lineage>
        <taxon>Eukaryota</taxon>
        <taxon>Viridiplantae</taxon>
        <taxon>Streptophyta</taxon>
        <taxon>Embryophyta</taxon>
        <taxon>Tracheophyta</taxon>
        <taxon>Spermatophyta</taxon>
        <taxon>Magnoliopsida</taxon>
        <taxon>eudicotyledons</taxon>
        <taxon>Gunneridae</taxon>
        <taxon>Pentapetalae</taxon>
        <taxon>rosids</taxon>
        <taxon>fabids</taxon>
        <taxon>Rosales</taxon>
        <taxon>Rhamnaceae</taxon>
        <taxon>rhamnoid group</taxon>
        <taxon>Rhamneae</taxon>
        <taxon>Rhamnella</taxon>
    </lineage>
</organism>
<dbReference type="InterPro" id="IPR011990">
    <property type="entry name" value="TPR-like_helical_dom_sf"/>
</dbReference>
<comment type="caution">
    <text evidence="5">The sequence shown here is derived from an EMBL/GenBank/DDBJ whole genome shotgun (WGS) entry which is preliminary data.</text>
</comment>
<dbReference type="NCBIfam" id="TIGR00756">
    <property type="entry name" value="PPR"/>
    <property type="match status" value="2"/>
</dbReference>
<protein>
    <recommendedName>
        <fullName evidence="4">Smr domain-containing protein</fullName>
    </recommendedName>
</protein>
<dbReference type="Proteomes" id="UP000796880">
    <property type="component" value="Unassembled WGS sequence"/>
</dbReference>
<comment type="similarity">
    <text evidence="1">Belongs to the PPR family. P subfamily.</text>
</comment>
<dbReference type="OrthoDB" id="1931748at2759"/>
<dbReference type="Gene3D" id="1.25.40.10">
    <property type="entry name" value="Tetratricopeptide repeat domain"/>
    <property type="match status" value="1"/>
</dbReference>
<reference evidence="5" key="1">
    <citation type="submission" date="2020-03" db="EMBL/GenBank/DDBJ databases">
        <title>A high-quality chromosome-level genome assembly of a woody plant with both climbing and erect habits, Rhamnella rubrinervis.</title>
        <authorList>
            <person name="Lu Z."/>
            <person name="Yang Y."/>
            <person name="Zhu X."/>
            <person name="Sun Y."/>
        </authorList>
    </citation>
    <scope>NUCLEOTIDE SEQUENCE</scope>
    <source>
        <strain evidence="5">BYM</strain>
        <tissue evidence="5">Leaf</tissue>
    </source>
</reference>
<evidence type="ECO:0000313" key="6">
    <source>
        <dbReference type="Proteomes" id="UP000796880"/>
    </source>
</evidence>
<dbReference type="PROSITE" id="PS51375">
    <property type="entry name" value="PPR"/>
    <property type="match status" value="1"/>
</dbReference>
<dbReference type="EMBL" id="VOIH02000010">
    <property type="protein sequence ID" value="KAF3434770.1"/>
    <property type="molecule type" value="Genomic_DNA"/>
</dbReference>
<keyword evidence="6" id="KW-1185">Reference proteome</keyword>
<evidence type="ECO:0000259" key="4">
    <source>
        <dbReference type="PROSITE" id="PS50828"/>
    </source>
</evidence>
<name>A0A8K0GUL6_9ROSA</name>
<dbReference type="InterPro" id="IPR002885">
    <property type="entry name" value="PPR_rpt"/>
</dbReference>
<proteinExistence type="inferred from homology"/>
<dbReference type="SMART" id="SM00463">
    <property type="entry name" value="SMR"/>
    <property type="match status" value="1"/>
</dbReference>
<evidence type="ECO:0000256" key="3">
    <source>
        <dbReference type="PROSITE-ProRule" id="PRU00708"/>
    </source>
</evidence>
<sequence length="441" mass="49295">MTCRKLSLPLAQRPWKNHRHHHKPPLSISVQCAISKQGLRFLSTVSVNAGDPSATVKLIGKFIGSSPKSIALNTLSHLLSPDTSHPHLTSLALPLYSKIKETYWFESNPKLVAAMAAWLDKQGRHSESETLISETISELGNRERDLALFYCHLVESHSKQNANHGFERSYTRLNQLLHSSSSVYVKRRAFESMVSGLCTMDRPTEAESLIEEMRVVGLKPSVFELRTLIYGYGRLGLLKDMLRIVHQMDNEGLVIDTVSSNMVLSSLGTHNVLSEMVLWLQKMKTLSIPFSTRTYNSVLNFCPTIVAMLQNLNDIPVSIKELQGVLKGDEALVVEELLGSGVLEEVMVWDSMEAKLDLHGLHLSSAYLIMLEWMVEAQCRFNSEKYVVPAEVVVVCGVGKHSNIRGVSPVKGMIKAMMARKRSPMRIDRKNIGCFVAKGEL</sequence>
<accession>A0A8K0GUL6</accession>
<feature type="domain" description="Smr" evidence="4">
    <location>
        <begin position="356"/>
        <end position="441"/>
    </location>
</feature>
<evidence type="ECO:0000256" key="1">
    <source>
        <dbReference type="ARBA" id="ARBA00007626"/>
    </source>
</evidence>
<keyword evidence="2" id="KW-0677">Repeat</keyword>
<gene>
    <name evidence="5" type="ORF">FNV43_RR21856</name>
</gene>
<dbReference type="InterPro" id="IPR036063">
    <property type="entry name" value="Smr_dom_sf"/>
</dbReference>
<dbReference type="PANTHER" id="PTHR47447:SF15">
    <property type="entry name" value="OS02G0120000 PROTEIN"/>
    <property type="match status" value="1"/>
</dbReference>
<evidence type="ECO:0000313" key="5">
    <source>
        <dbReference type="EMBL" id="KAF3434770.1"/>
    </source>
</evidence>